<sequence length="124" mass="14104">MSRLLSSLSKHDGKSFFLQLLLNRCSSQAILDVHLSYRRTHKPQKVEMFTATHLSFEKFHFQLLVSYAISADFESIITPNIQQVNAVSLHEPCGYCYVVIEPDGKSVKPPTVYREIDAAKLFVS</sequence>
<proteinExistence type="predicted"/>
<dbReference type="OrthoDB" id="6602337at2759"/>
<dbReference type="Proteomes" id="UP000499080">
    <property type="component" value="Unassembled WGS sequence"/>
</dbReference>
<dbReference type="EMBL" id="BGPR01011107">
    <property type="protein sequence ID" value="GBN49657.1"/>
    <property type="molecule type" value="Genomic_DNA"/>
</dbReference>
<name>A0A4Y2PHK1_ARAVE</name>
<evidence type="ECO:0000313" key="1">
    <source>
        <dbReference type="EMBL" id="GBN49657.1"/>
    </source>
</evidence>
<accession>A0A4Y2PHK1</accession>
<organism evidence="1 2">
    <name type="scientific">Araneus ventricosus</name>
    <name type="common">Orbweaver spider</name>
    <name type="synonym">Epeira ventricosa</name>
    <dbReference type="NCBI Taxonomy" id="182803"/>
    <lineage>
        <taxon>Eukaryota</taxon>
        <taxon>Metazoa</taxon>
        <taxon>Ecdysozoa</taxon>
        <taxon>Arthropoda</taxon>
        <taxon>Chelicerata</taxon>
        <taxon>Arachnida</taxon>
        <taxon>Araneae</taxon>
        <taxon>Araneomorphae</taxon>
        <taxon>Entelegynae</taxon>
        <taxon>Araneoidea</taxon>
        <taxon>Araneidae</taxon>
        <taxon>Araneus</taxon>
    </lineage>
</organism>
<dbReference type="AlphaFoldDB" id="A0A4Y2PHK1"/>
<evidence type="ECO:0000313" key="2">
    <source>
        <dbReference type="Proteomes" id="UP000499080"/>
    </source>
</evidence>
<gene>
    <name evidence="1" type="ORF">AVEN_160548_1</name>
</gene>
<keyword evidence="2" id="KW-1185">Reference proteome</keyword>
<comment type="caution">
    <text evidence="1">The sequence shown here is derived from an EMBL/GenBank/DDBJ whole genome shotgun (WGS) entry which is preliminary data.</text>
</comment>
<reference evidence="1 2" key="1">
    <citation type="journal article" date="2019" name="Sci. Rep.">
        <title>Orb-weaving spider Araneus ventricosus genome elucidates the spidroin gene catalogue.</title>
        <authorList>
            <person name="Kono N."/>
            <person name="Nakamura H."/>
            <person name="Ohtoshi R."/>
            <person name="Moran D.A.P."/>
            <person name="Shinohara A."/>
            <person name="Yoshida Y."/>
            <person name="Fujiwara M."/>
            <person name="Mori M."/>
            <person name="Tomita M."/>
            <person name="Arakawa K."/>
        </authorList>
    </citation>
    <scope>NUCLEOTIDE SEQUENCE [LARGE SCALE GENOMIC DNA]</scope>
</reference>
<protein>
    <submittedName>
        <fullName evidence="1">Uncharacterized protein</fullName>
    </submittedName>
</protein>